<feature type="domain" description="Carrier" evidence="10">
    <location>
        <begin position="1996"/>
        <end position="2071"/>
    </location>
</feature>
<feature type="region of interest" description="N-terminal hotdog fold" evidence="8">
    <location>
        <begin position="911"/>
        <end position="1041"/>
    </location>
</feature>
<dbReference type="PROSITE" id="PS00012">
    <property type="entry name" value="PHOSPHOPANTETHEINE"/>
    <property type="match status" value="1"/>
</dbReference>
<dbReference type="EMBL" id="BLIO01000001">
    <property type="protein sequence ID" value="GFE13629.1"/>
    <property type="molecule type" value="Genomic_DNA"/>
</dbReference>
<dbReference type="InterPro" id="IPR013154">
    <property type="entry name" value="ADH-like_N"/>
</dbReference>
<dbReference type="PROSITE" id="PS00606">
    <property type="entry name" value="KS3_1"/>
    <property type="match status" value="1"/>
</dbReference>
<dbReference type="SMART" id="SM00829">
    <property type="entry name" value="PKS_ER"/>
    <property type="match status" value="1"/>
</dbReference>
<dbReference type="InterPro" id="IPR018201">
    <property type="entry name" value="Ketoacyl_synth_AS"/>
</dbReference>
<dbReference type="InterPro" id="IPR049551">
    <property type="entry name" value="PKS_DH_C"/>
</dbReference>
<dbReference type="InterPro" id="IPR042104">
    <property type="entry name" value="PKS_dehydratase_sf"/>
</dbReference>
<organism evidence="13 14">
    <name type="scientific">Streptomyces glebosus</name>
    <dbReference type="NCBI Taxonomy" id="249580"/>
    <lineage>
        <taxon>Bacteria</taxon>
        <taxon>Bacillati</taxon>
        <taxon>Actinomycetota</taxon>
        <taxon>Actinomycetes</taxon>
        <taxon>Kitasatosporales</taxon>
        <taxon>Streptomycetaceae</taxon>
        <taxon>Streptomyces</taxon>
    </lineage>
</organism>
<evidence type="ECO:0000313" key="13">
    <source>
        <dbReference type="EMBL" id="GFE13629.1"/>
    </source>
</evidence>
<keyword evidence="2" id="KW-0596">Phosphopantetheine</keyword>
<evidence type="ECO:0000256" key="4">
    <source>
        <dbReference type="ARBA" id="ARBA00022679"/>
    </source>
</evidence>
<accession>A0A640SQC8</accession>
<dbReference type="SMART" id="SM00826">
    <property type="entry name" value="PKS_DH"/>
    <property type="match status" value="1"/>
</dbReference>
<dbReference type="InterPro" id="IPR014030">
    <property type="entry name" value="Ketoacyl_synth_N"/>
</dbReference>
<dbReference type="InterPro" id="IPR013968">
    <property type="entry name" value="PKS_KR"/>
</dbReference>
<dbReference type="Gene3D" id="1.10.1200.10">
    <property type="entry name" value="ACP-like"/>
    <property type="match status" value="1"/>
</dbReference>
<feature type="active site" description="Proton donor; for dehydratase activity" evidence="8">
    <location>
        <position position="1116"/>
    </location>
</feature>
<feature type="domain" description="PKS/mFAS DH" evidence="12">
    <location>
        <begin position="911"/>
        <end position="1196"/>
    </location>
</feature>
<dbReference type="InterPro" id="IPR036291">
    <property type="entry name" value="NAD(P)-bd_dom_sf"/>
</dbReference>
<feature type="region of interest" description="C-terminal hotdog fold" evidence="8">
    <location>
        <begin position="1057"/>
        <end position="1196"/>
    </location>
</feature>
<evidence type="ECO:0000256" key="3">
    <source>
        <dbReference type="ARBA" id="ARBA00022553"/>
    </source>
</evidence>
<keyword evidence="3" id="KW-0597">Phosphoprotein</keyword>
<dbReference type="GO" id="GO:0031177">
    <property type="term" value="F:phosphopantetheine binding"/>
    <property type="evidence" value="ECO:0007669"/>
    <property type="project" value="InterPro"/>
</dbReference>
<sequence>MSDTEERAHEPIAIIGTACRYPGGVQTPDELWQLVAGGTDAISAFPPDRGWPLDRLYDPDPDNPGTTYAREGGFLHDAADFDPAFFGMSPREALATDPQQRLLLETSWEAIERAGIDPGALHESDTGVFTGIMYDDYASRARPAPAEFEGLLGTGSAGSIASGRISYTFGFRGPAVTVDTACSSSLVTLHLAIGALRSGECALALAGGATVMATPQPFIEFSRQRGLSATGRCRSFAEAADGAIWSEGAGMLLLARLSDARAAGHRVLAVLRGSAVNQDGTSSQLTAPNGPSQQQVIQRALADARLSATDIDMVEAHGTGTSLGDPIEAQALLATYGRGRAVDRPVWLGSVKSNIGHTQAAAGVAGVIKVVEAMRHGIMPATLHVDEPSTHVAWEEGAVSLLTEERPWTGNTPRRAAVSSFGLSGTNAHVIVEEAPSAAGPGADPEAGQETASAPACEVLPWLLSGKTETALRARAGQLITASAWELDVADVGHALLTTRTAFDHRAVIVGGPDDFRAGLAALAEGRPSPAVVTGRPGPAGRTAFLFTGQGSQQPGMGRDLYGAFPVFAAALDDVCAHLDPYLEHPLQEIMFAGPGTPQAALLDRTDYTQPALFAYGTALFRLLESFGVAPDRLAGHSIGELTAAHVAGVLSLPDAAALVAARGRLMQELPGDGVMISVRAAEEEVLPLLEAHRQVAGIAAVNGPDSVVISGDETVTTAIAEHFRAQGRRTKRLAVSHAFHSPLMDPMLERFRTVAAELDYAEARVPVVSALTGKTESTALSSPDHWVRHVREAVRFADCVGELESQGVVNHLELGPDAVLTPMVAESLTGDTDVAQLATARRGVTAPQGVLLAVAGLYTRGTVVDWAPLFGTGRLHVELPSYPFQRQRYWLDTPVGDVNATGLGQTPAPHPLLGAALDIAGHGTLVLTGNLSTRTHPWLADHAVGGTVMLPGTAFVDLALEACRHADCDRVEELTLEEPLVLPQDEEVPVQLVVGAPDEFGRRPIGLHTRAPGGAQASDDEGRQWVRHAAGLLGRAGTVGRPPAPSDPAAWPPEGAARQETSDMYEELAGIGLAYGPAFRGLRRCWRRGDDLYAEVTLPEGLDTEGFGVHPALLDASLHALLFRSGAGTDRTPELVLPFSWSGVTLHATDADTVRVTLSPAGEDTVAVTVTDPVGAPVLEAKSLRLRPFAVGSRQEARTARPPLHHLEWIPSPATDTAPGSWTIAPRGDLSAFAESLDAAADTPRTVVIRWGEGAQDPDTGNTADHARRAVHRALALVRGWLADDRWAASRLAFLTTGAVATRLDEAVADAAAAAVWGLVRTAQAENPDRFLLMDRDPSDGETDADAVVRLALATGESQTAVRDGRAVVPRLSRATDGGQFVVPTAGDWQLDAAVRGTLEHLTLTELTDAGRPLAEGEVRIAVRAAGLNFRDVLIALDMYPGAAVMGGEGAGVVMETGPGVTDLSVGDRVMGLLAPSFSSTVIGDRRRIARIPDGWSFEQAAAVPTVYLTAYHGLVDLAGLRPGERVLIHAATGGVGMAAVQIAHHLGAEVFGTASEPKWDVLRGSGLDDAHIANSRTLDFEQRFLDATGGDGMDVVLDSLAGEFVDASLRLLPRGGRFAEMGKTDIRDPEEVAARHPGVTYHAFDLALVDPDRIAEMLAEVLDLFERGVFRPMPLTRWPIQRAAEAFRHVQQARHVGKVVLTMPARLDGPGTVLITGGTGTLGAVIARHLIAEYDVRHLVLTSRRGPEAPGAAELTAELTALGAHVTIAACDAADRDALQALLGSLPREYPLTAVVHAAGITDDAALDGLTDEQVDAVLRPKADAVWNLHELTRDSQLSAFVLFSSLAGTLGNPGQANYAAANAYLDALATRRHTDMLPATSLAWGLWEQESAMTGKLGVAERARMSRAGMAPLATEEALGLFDEALRGPLPVAVLARFDTAALRAQASAGIPAVFGQLVRASTRRAAGAAASADGGRLLAERLAELSREEQMEALLDMVRGEVAVVLAHESAAAIDPARAFKDLGFDSLTGVELRNRLNVATGRQLPPTLIFDHPTVAALAAYLHGELAPREASPAESLLSEWDALEARLLAADFGPTDRSEVLRRLKTLGARWESHQEVGRPDEVDGHIRSASANEIFAFIDQELGRGSEAQ</sequence>
<evidence type="ECO:0000313" key="14">
    <source>
        <dbReference type="Proteomes" id="UP000430079"/>
    </source>
</evidence>
<dbReference type="Pfam" id="PF21089">
    <property type="entry name" value="PKS_DH_N"/>
    <property type="match status" value="1"/>
</dbReference>
<dbReference type="SMART" id="SM00827">
    <property type="entry name" value="PKS_AT"/>
    <property type="match status" value="1"/>
</dbReference>
<dbReference type="InterPro" id="IPR011032">
    <property type="entry name" value="GroES-like_sf"/>
</dbReference>
<dbReference type="InterPro" id="IPR016039">
    <property type="entry name" value="Thiolase-like"/>
</dbReference>
<dbReference type="Gene3D" id="3.40.50.11460">
    <property type="match status" value="1"/>
</dbReference>
<proteinExistence type="predicted"/>
<dbReference type="InterPro" id="IPR032821">
    <property type="entry name" value="PKS_assoc"/>
</dbReference>
<dbReference type="Pfam" id="PF02801">
    <property type="entry name" value="Ketoacyl-synt_C"/>
    <property type="match status" value="1"/>
</dbReference>
<dbReference type="PANTHER" id="PTHR43775">
    <property type="entry name" value="FATTY ACID SYNTHASE"/>
    <property type="match status" value="1"/>
</dbReference>
<protein>
    <submittedName>
        <fullName evidence="13">Phenolphthiocerol synthesis polyketide synthase type I Pks15/1</fullName>
    </submittedName>
</protein>
<dbReference type="Pfam" id="PF08240">
    <property type="entry name" value="ADH_N"/>
    <property type="match status" value="1"/>
</dbReference>
<dbReference type="Pfam" id="PF22953">
    <property type="entry name" value="SpnB_Rossmann"/>
    <property type="match status" value="1"/>
</dbReference>
<dbReference type="InterPro" id="IPR050091">
    <property type="entry name" value="PKS_NRPS_Biosynth_Enz"/>
</dbReference>
<dbReference type="Pfam" id="PF00109">
    <property type="entry name" value="ketoacyl-synt"/>
    <property type="match status" value="1"/>
</dbReference>
<evidence type="ECO:0000256" key="2">
    <source>
        <dbReference type="ARBA" id="ARBA00022450"/>
    </source>
</evidence>
<comment type="caution">
    <text evidence="13">The sequence shown here is derived from an EMBL/GenBank/DDBJ whole genome shotgun (WGS) entry which is preliminary data.</text>
</comment>
<dbReference type="InterPro" id="IPR016036">
    <property type="entry name" value="Malonyl_transacylase_ACP-bd"/>
</dbReference>
<dbReference type="CDD" id="cd05195">
    <property type="entry name" value="enoyl_red"/>
    <property type="match status" value="1"/>
</dbReference>
<dbReference type="Gene3D" id="3.40.50.720">
    <property type="entry name" value="NAD(P)-binding Rossmann-like Domain"/>
    <property type="match status" value="1"/>
</dbReference>
<dbReference type="PROSITE" id="PS52004">
    <property type="entry name" value="KS3_2"/>
    <property type="match status" value="1"/>
</dbReference>
<reference evidence="13 14" key="1">
    <citation type="submission" date="2019-12" db="EMBL/GenBank/DDBJ databases">
        <title>Whole genome shotgun sequence of Streptomyces hygroscopicus subsp. glebosus NBRC 13786.</title>
        <authorList>
            <person name="Ichikawa N."/>
            <person name="Kimura A."/>
            <person name="Kitahashi Y."/>
            <person name="Komaki H."/>
            <person name="Tamura T."/>
        </authorList>
    </citation>
    <scope>NUCLEOTIDE SEQUENCE [LARGE SCALE GENOMIC DNA]</scope>
    <source>
        <strain evidence="13 14">NBRC 13786</strain>
    </source>
</reference>
<dbReference type="Gene3D" id="3.10.129.110">
    <property type="entry name" value="Polyketide synthase dehydratase"/>
    <property type="match status" value="1"/>
</dbReference>
<dbReference type="Gene3D" id="3.90.180.10">
    <property type="entry name" value="Medium-chain alcohol dehydrogenases, catalytic domain"/>
    <property type="match status" value="1"/>
</dbReference>
<dbReference type="SUPFAM" id="SSF55048">
    <property type="entry name" value="Probable ACP-binding domain of malonyl-CoA ACP transacylase"/>
    <property type="match status" value="1"/>
</dbReference>
<dbReference type="InterPro" id="IPR009081">
    <property type="entry name" value="PP-bd_ACP"/>
</dbReference>
<dbReference type="Pfam" id="PF13602">
    <property type="entry name" value="ADH_zinc_N_2"/>
    <property type="match status" value="1"/>
</dbReference>
<dbReference type="Pfam" id="PF00550">
    <property type="entry name" value="PP-binding"/>
    <property type="match status" value="1"/>
</dbReference>
<dbReference type="SMART" id="SM01294">
    <property type="entry name" value="PKS_PP_betabranch"/>
    <property type="match status" value="1"/>
</dbReference>
<dbReference type="InterPro" id="IPR001227">
    <property type="entry name" value="Ac_transferase_dom_sf"/>
</dbReference>
<evidence type="ECO:0000259" key="12">
    <source>
        <dbReference type="PROSITE" id="PS52019"/>
    </source>
</evidence>
<dbReference type="Pfam" id="PF08659">
    <property type="entry name" value="KR"/>
    <property type="match status" value="1"/>
</dbReference>
<dbReference type="CDD" id="cd08956">
    <property type="entry name" value="KR_3_FAS_SDR_x"/>
    <property type="match status" value="1"/>
</dbReference>
<dbReference type="PROSITE" id="PS50075">
    <property type="entry name" value="CARRIER"/>
    <property type="match status" value="1"/>
</dbReference>
<dbReference type="InterPro" id="IPR014031">
    <property type="entry name" value="Ketoacyl_synth_C"/>
</dbReference>
<dbReference type="CDD" id="cd00833">
    <property type="entry name" value="PKS"/>
    <property type="match status" value="1"/>
</dbReference>
<keyword evidence="5" id="KW-0045">Antibiotic biosynthesis</keyword>
<dbReference type="InterPro" id="IPR057326">
    <property type="entry name" value="KR_dom"/>
</dbReference>
<dbReference type="Pfam" id="PF00698">
    <property type="entry name" value="Acyl_transf_1"/>
    <property type="match status" value="1"/>
</dbReference>
<feature type="domain" description="Ketosynthase family 3 (KS3)" evidence="11">
    <location>
        <begin position="9"/>
        <end position="434"/>
    </location>
</feature>
<dbReference type="SUPFAM" id="SSF51735">
    <property type="entry name" value="NAD(P)-binding Rossmann-fold domains"/>
    <property type="match status" value="3"/>
</dbReference>
<dbReference type="PANTHER" id="PTHR43775:SF51">
    <property type="entry name" value="INACTIVE PHENOLPHTHIOCEROL SYNTHESIS POLYKETIDE SYNTHASE TYPE I PKS1-RELATED"/>
    <property type="match status" value="1"/>
</dbReference>
<dbReference type="InterPro" id="IPR006162">
    <property type="entry name" value="Ppantetheine_attach_site"/>
</dbReference>
<dbReference type="Gene3D" id="3.40.366.10">
    <property type="entry name" value="Malonyl-Coenzyme A Acyl Carrier Protein, domain 2"/>
    <property type="match status" value="1"/>
</dbReference>
<keyword evidence="7" id="KW-0012">Acyltransferase</keyword>
<dbReference type="FunFam" id="3.40.50.720:FF:000209">
    <property type="entry name" value="Polyketide synthase Pks12"/>
    <property type="match status" value="1"/>
</dbReference>
<dbReference type="SUPFAM" id="SSF52151">
    <property type="entry name" value="FabD/lysophospholipase-like"/>
    <property type="match status" value="1"/>
</dbReference>
<dbReference type="GO" id="GO:0033068">
    <property type="term" value="P:macrolide biosynthetic process"/>
    <property type="evidence" value="ECO:0007669"/>
    <property type="project" value="UniProtKB-ARBA"/>
</dbReference>
<evidence type="ECO:0000256" key="5">
    <source>
        <dbReference type="ARBA" id="ARBA00023194"/>
    </source>
</evidence>
<dbReference type="SMART" id="SM00822">
    <property type="entry name" value="PKS_KR"/>
    <property type="match status" value="1"/>
</dbReference>
<evidence type="ECO:0000256" key="1">
    <source>
        <dbReference type="ARBA" id="ARBA00004792"/>
    </source>
</evidence>
<dbReference type="GO" id="GO:0004312">
    <property type="term" value="F:fatty acid synthase activity"/>
    <property type="evidence" value="ECO:0007669"/>
    <property type="project" value="TreeGrafter"/>
</dbReference>
<gene>
    <name evidence="13" type="primary">pks15</name>
    <name evidence="13" type="synonym">1</name>
    <name evidence="13" type="ORF">Sgleb_16760</name>
</gene>
<evidence type="ECO:0000256" key="6">
    <source>
        <dbReference type="ARBA" id="ARBA00023268"/>
    </source>
</evidence>
<feature type="region of interest" description="Disordered" evidence="9">
    <location>
        <begin position="1037"/>
        <end position="1059"/>
    </location>
</feature>
<dbReference type="InterPro" id="IPR020841">
    <property type="entry name" value="PKS_Beta-ketoAc_synthase_dom"/>
</dbReference>
<evidence type="ECO:0000256" key="9">
    <source>
        <dbReference type="SAM" id="MobiDB-lite"/>
    </source>
</evidence>
<keyword evidence="4" id="KW-0808">Transferase</keyword>
<dbReference type="InterPro" id="IPR016035">
    <property type="entry name" value="Acyl_Trfase/lysoPLipase"/>
</dbReference>
<dbReference type="Gene3D" id="3.30.70.3290">
    <property type="match status" value="1"/>
</dbReference>
<dbReference type="FunFam" id="3.40.47.10:FF:000019">
    <property type="entry name" value="Polyketide synthase type I"/>
    <property type="match status" value="1"/>
</dbReference>
<dbReference type="SMART" id="SM00823">
    <property type="entry name" value="PKS_PP"/>
    <property type="match status" value="1"/>
</dbReference>
<dbReference type="InterPro" id="IPR049552">
    <property type="entry name" value="PKS_DH_N"/>
</dbReference>
<dbReference type="FunFam" id="1.10.1200.10:FF:000007">
    <property type="entry name" value="Probable polyketide synthase pks17"/>
    <property type="match status" value="1"/>
</dbReference>
<dbReference type="GO" id="GO:0006633">
    <property type="term" value="P:fatty acid biosynthetic process"/>
    <property type="evidence" value="ECO:0007669"/>
    <property type="project" value="InterPro"/>
</dbReference>
<dbReference type="FunFam" id="3.90.180.10:FF:000032">
    <property type="entry name" value="Probable polyketide synthase pks1"/>
    <property type="match status" value="1"/>
</dbReference>
<keyword evidence="14" id="KW-1185">Reference proteome</keyword>
<dbReference type="InterPro" id="IPR020843">
    <property type="entry name" value="ER"/>
</dbReference>
<dbReference type="InterPro" id="IPR014043">
    <property type="entry name" value="Acyl_transferase_dom"/>
</dbReference>
<evidence type="ECO:0000259" key="10">
    <source>
        <dbReference type="PROSITE" id="PS50075"/>
    </source>
</evidence>
<dbReference type="Pfam" id="PF16197">
    <property type="entry name" value="KAsynt_C_assoc"/>
    <property type="match status" value="1"/>
</dbReference>
<dbReference type="PROSITE" id="PS52019">
    <property type="entry name" value="PKS_MFAS_DH"/>
    <property type="match status" value="1"/>
</dbReference>
<keyword evidence="6" id="KW-0511">Multifunctional enzyme</keyword>
<dbReference type="InterPro" id="IPR020807">
    <property type="entry name" value="PKS_DH"/>
</dbReference>
<dbReference type="GO" id="GO:0004315">
    <property type="term" value="F:3-oxoacyl-[acyl-carrier-protein] synthase activity"/>
    <property type="evidence" value="ECO:0007669"/>
    <property type="project" value="InterPro"/>
</dbReference>
<dbReference type="InterPro" id="IPR049900">
    <property type="entry name" value="PKS_mFAS_DH"/>
</dbReference>
<evidence type="ECO:0000259" key="11">
    <source>
        <dbReference type="PROSITE" id="PS52004"/>
    </source>
</evidence>
<dbReference type="SUPFAM" id="SSF50129">
    <property type="entry name" value="GroES-like"/>
    <property type="match status" value="1"/>
</dbReference>
<evidence type="ECO:0000256" key="7">
    <source>
        <dbReference type="ARBA" id="ARBA00023315"/>
    </source>
</evidence>
<dbReference type="SMART" id="SM00825">
    <property type="entry name" value="PKS_KS"/>
    <property type="match status" value="1"/>
</dbReference>
<comment type="pathway">
    <text evidence="1">Antibiotic biosynthesis.</text>
</comment>
<dbReference type="Proteomes" id="UP000430079">
    <property type="component" value="Unassembled WGS sequence"/>
</dbReference>
<evidence type="ECO:0000256" key="8">
    <source>
        <dbReference type="PROSITE-ProRule" id="PRU01363"/>
    </source>
</evidence>
<dbReference type="InterPro" id="IPR055123">
    <property type="entry name" value="SpnB-like_Rossmann"/>
</dbReference>
<dbReference type="SUPFAM" id="SSF47336">
    <property type="entry name" value="ACP-like"/>
    <property type="match status" value="1"/>
</dbReference>
<feature type="active site" description="Proton acceptor; for dehydratase activity" evidence="8">
    <location>
        <position position="943"/>
    </location>
</feature>
<dbReference type="SUPFAM" id="SSF53901">
    <property type="entry name" value="Thiolase-like"/>
    <property type="match status" value="1"/>
</dbReference>
<dbReference type="GO" id="GO:0016491">
    <property type="term" value="F:oxidoreductase activity"/>
    <property type="evidence" value="ECO:0007669"/>
    <property type="project" value="InterPro"/>
</dbReference>
<dbReference type="InterPro" id="IPR036736">
    <property type="entry name" value="ACP-like_sf"/>
</dbReference>
<dbReference type="InterPro" id="IPR020806">
    <property type="entry name" value="PKS_PP-bd"/>
</dbReference>
<dbReference type="Gene3D" id="3.40.47.10">
    <property type="match status" value="1"/>
</dbReference>
<name>A0A640SQC8_9ACTN</name>
<dbReference type="Pfam" id="PF14765">
    <property type="entry name" value="PS-DH"/>
    <property type="match status" value="1"/>
</dbReference>